<accession>A0ABW3D9U6</accession>
<evidence type="ECO:0000313" key="5">
    <source>
        <dbReference type="EMBL" id="MFD0869029.1"/>
    </source>
</evidence>
<dbReference type="InterPro" id="IPR020449">
    <property type="entry name" value="Tscrpt_reg_AraC-type_HTH"/>
</dbReference>
<dbReference type="Pfam" id="PF02311">
    <property type="entry name" value="AraC_binding"/>
    <property type="match status" value="1"/>
</dbReference>
<dbReference type="InterPro" id="IPR018060">
    <property type="entry name" value="HTH_AraC"/>
</dbReference>
<evidence type="ECO:0000256" key="2">
    <source>
        <dbReference type="ARBA" id="ARBA00023125"/>
    </source>
</evidence>
<comment type="caution">
    <text evidence="5">The sequence shown here is derived from an EMBL/GenBank/DDBJ whole genome shotgun (WGS) entry which is preliminary data.</text>
</comment>
<dbReference type="PANTHER" id="PTHR43280:SF2">
    <property type="entry name" value="HTH-TYPE TRANSCRIPTIONAL REGULATOR EXSA"/>
    <property type="match status" value="1"/>
</dbReference>
<dbReference type="InterPro" id="IPR018062">
    <property type="entry name" value="HTH_AraC-typ_CS"/>
</dbReference>
<evidence type="ECO:0000313" key="6">
    <source>
        <dbReference type="Proteomes" id="UP001597120"/>
    </source>
</evidence>
<dbReference type="Gene3D" id="1.10.10.60">
    <property type="entry name" value="Homeodomain-like"/>
    <property type="match status" value="2"/>
</dbReference>
<dbReference type="InterPro" id="IPR037923">
    <property type="entry name" value="HTH-like"/>
</dbReference>
<dbReference type="PROSITE" id="PS00041">
    <property type="entry name" value="HTH_ARAC_FAMILY_1"/>
    <property type="match status" value="1"/>
</dbReference>
<evidence type="ECO:0000256" key="3">
    <source>
        <dbReference type="ARBA" id="ARBA00023163"/>
    </source>
</evidence>
<keyword evidence="6" id="KW-1185">Reference proteome</keyword>
<protein>
    <submittedName>
        <fullName evidence="5">AraC family transcriptional regulator</fullName>
    </submittedName>
</protein>
<sequence length="288" mass="32580">MRDMQEYSHEYAEYHYYKPSEMERMGGLWLVRAGRNQAKPNYQVGSRFIECYSIHFVLGGQVKVERGKLSLILKQGDLFCLYPQIAYSYQVVPSSSPLRMCWIAMDGGQVPHLLEAAGLSPERPYREQTVGSHVLSTLEGLMDVLRKQQGAGSAAAILSLIYQLFSQMTVRHSEIPPAKRSAWLQQSVDFLKLHFSEGISIQDAADYAGVNRSYFSSVFTEQMGISPLRYLQKLKMEKAAKLLQDTSMPVTEIALSTGYPDLFSFSKAFSKYYGQPPSKYRQPPVPDT</sequence>
<dbReference type="SMART" id="SM00342">
    <property type="entry name" value="HTH_ARAC"/>
    <property type="match status" value="1"/>
</dbReference>
<evidence type="ECO:0000256" key="1">
    <source>
        <dbReference type="ARBA" id="ARBA00023015"/>
    </source>
</evidence>
<name>A0ABW3D9U6_9BACL</name>
<dbReference type="PROSITE" id="PS01124">
    <property type="entry name" value="HTH_ARAC_FAMILY_2"/>
    <property type="match status" value="1"/>
</dbReference>
<dbReference type="SUPFAM" id="SSF51215">
    <property type="entry name" value="Regulatory protein AraC"/>
    <property type="match status" value="1"/>
</dbReference>
<dbReference type="EMBL" id="JBHTIU010000027">
    <property type="protein sequence ID" value="MFD0869029.1"/>
    <property type="molecule type" value="Genomic_DNA"/>
</dbReference>
<dbReference type="PANTHER" id="PTHR43280">
    <property type="entry name" value="ARAC-FAMILY TRANSCRIPTIONAL REGULATOR"/>
    <property type="match status" value="1"/>
</dbReference>
<evidence type="ECO:0000259" key="4">
    <source>
        <dbReference type="PROSITE" id="PS01124"/>
    </source>
</evidence>
<dbReference type="Proteomes" id="UP001597120">
    <property type="component" value="Unassembled WGS sequence"/>
</dbReference>
<feature type="domain" description="HTH araC/xylS-type" evidence="4">
    <location>
        <begin position="185"/>
        <end position="283"/>
    </location>
</feature>
<reference evidence="6" key="1">
    <citation type="journal article" date="2019" name="Int. J. Syst. Evol. Microbiol.">
        <title>The Global Catalogue of Microorganisms (GCM) 10K type strain sequencing project: providing services to taxonomists for standard genome sequencing and annotation.</title>
        <authorList>
            <consortium name="The Broad Institute Genomics Platform"/>
            <consortium name="The Broad Institute Genome Sequencing Center for Infectious Disease"/>
            <person name="Wu L."/>
            <person name="Ma J."/>
        </authorList>
    </citation>
    <scope>NUCLEOTIDE SEQUENCE [LARGE SCALE GENOMIC DNA]</scope>
    <source>
        <strain evidence="6">CCUG 57263</strain>
    </source>
</reference>
<keyword evidence="3" id="KW-0804">Transcription</keyword>
<keyword evidence="1" id="KW-0805">Transcription regulation</keyword>
<dbReference type="InterPro" id="IPR003313">
    <property type="entry name" value="AraC-bd"/>
</dbReference>
<organism evidence="5 6">
    <name type="scientific">Paenibacillus residui</name>
    <dbReference type="NCBI Taxonomy" id="629724"/>
    <lineage>
        <taxon>Bacteria</taxon>
        <taxon>Bacillati</taxon>
        <taxon>Bacillota</taxon>
        <taxon>Bacilli</taxon>
        <taxon>Bacillales</taxon>
        <taxon>Paenibacillaceae</taxon>
        <taxon>Paenibacillus</taxon>
    </lineage>
</organism>
<keyword evidence="2" id="KW-0238">DNA-binding</keyword>
<dbReference type="RefSeq" id="WP_379287249.1">
    <property type="nucleotide sequence ID" value="NZ_JBHTIU010000027.1"/>
</dbReference>
<dbReference type="Pfam" id="PF12833">
    <property type="entry name" value="HTH_18"/>
    <property type="match status" value="1"/>
</dbReference>
<dbReference type="SUPFAM" id="SSF46689">
    <property type="entry name" value="Homeodomain-like"/>
    <property type="match status" value="2"/>
</dbReference>
<proteinExistence type="predicted"/>
<dbReference type="PRINTS" id="PR00032">
    <property type="entry name" value="HTHARAC"/>
</dbReference>
<gene>
    <name evidence="5" type="ORF">ACFQ03_07695</name>
</gene>
<dbReference type="InterPro" id="IPR009057">
    <property type="entry name" value="Homeodomain-like_sf"/>
</dbReference>